<dbReference type="InterPro" id="IPR027910">
    <property type="entry name" value="YdiL_sf"/>
</dbReference>
<dbReference type="GO" id="GO:0003677">
    <property type="term" value="F:DNA binding"/>
    <property type="evidence" value="ECO:0007669"/>
    <property type="project" value="InterPro"/>
</dbReference>
<dbReference type="Proteomes" id="UP000019464">
    <property type="component" value="Unassembled WGS sequence"/>
</dbReference>
<name>W9VRB9_9GAMM</name>
<evidence type="ECO:0000256" key="1">
    <source>
        <dbReference type="SAM" id="Coils"/>
    </source>
</evidence>
<evidence type="ECO:0000259" key="2">
    <source>
        <dbReference type="PROSITE" id="PS50943"/>
    </source>
</evidence>
<gene>
    <name evidence="3" type="ORF">D791_00292</name>
</gene>
<organism evidence="3 4">
    <name type="scientific">Nitrincola nitratireducens</name>
    <dbReference type="NCBI Taxonomy" id="1229521"/>
    <lineage>
        <taxon>Bacteria</taxon>
        <taxon>Pseudomonadati</taxon>
        <taxon>Pseudomonadota</taxon>
        <taxon>Gammaproteobacteria</taxon>
        <taxon>Oceanospirillales</taxon>
        <taxon>Oceanospirillaceae</taxon>
        <taxon>Nitrincola</taxon>
    </lineage>
</organism>
<dbReference type="EMBL" id="AONB01000001">
    <property type="protein sequence ID" value="EXJ12950.1"/>
    <property type="molecule type" value="Genomic_DNA"/>
</dbReference>
<dbReference type="OrthoDB" id="7365244at2"/>
<comment type="caution">
    <text evidence="3">The sequence shown here is derived from an EMBL/GenBank/DDBJ whole genome shotgun (WGS) entry which is preliminary data.</text>
</comment>
<dbReference type="CDD" id="cd00093">
    <property type="entry name" value="HTH_XRE"/>
    <property type="match status" value="1"/>
</dbReference>
<evidence type="ECO:0000313" key="3">
    <source>
        <dbReference type="EMBL" id="EXJ12950.1"/>
    </source>
</evidence>
<evidence type="ECO:0000313" key="4">
    <source>
        <dbReference type="Proteomes" id="UP000019464"/>
    </source>
</evidence>
<accession>W9VRB9</accession>
<reference evidence="3 4" key="2">
    <citation type="journal article" date="2015" name="Syst. Appl. Microbiol.">
        <title>Nitrincola nitratireducens sp. nov. isolated from a haloalkaline crater lake.</title>
        <authorList>
            <person name="Singh A."/>
            <person name="Vaidya B."/>
            <person name="Tanuku N.R."/>
            <person name="Pinnaka A.K."/>
        </authorList>
    </citation>
    <scope>NUCLEOTIDE SEQUENCE [LARGE SCALE GENOMIC DNA]</scope>
    <source>
        <strain evidence="3 4">AK23</strain>
    </source>
</reference>
<dbReference type="RefSeq" id="WP_036506761.1">
    <property type="nucleotide sequence ID" value="NZ_AONB01000001.1"/>
</dbReference>
<feature type="domain" description="HTH cro/C1-type" evidence="2">
    <location>
        <begin position="57"/>
        <end position="92"/>
    </location>
</feature>
<keyword evidence="1" id="KW-0175">Coiled coil</keyword>
<reference evidence="4" key="1">
    <citation type="submission" date="2012-11" db="EMBL/GenBank/DDBJ databases">
        <authorList>
            <person name="Singh A."/>
            <person name="Pinnaka A.K."/>
            <person name="Vaidya B."/>
        </authorList>
    </citation>
    <scope>NUCLEOTIDE SEQUENCE [LARGE SCALE GENOMIC DNA]</scope>
    <source>
        <strain evidence="4">AK23</strain>
    </source>
</reference>
<dbReference type="STRING" id="1229521.D791_00292"/>
<dbReference type="SUPFAM" id="SSF47413">
    <property type="entry name" value="lambda repressor-like DNA-binding domains"/>
    <property type="match status" value="1"/>
</dbReference>
<dbReference type="InterPro" id="IPR001387">
    <property type="entry name" value="Cro/C1-type_HTH"/>
</dbReference>
<dbReference type="Gene3D" id="1.10.3100.10">
    <property type="entry name" value="Putative cytoplasmic protein"/>
    <property type="match status" value="1"/>
</dbReference>
<protein>
    <submittedName>
        <fullName evidence="3">Putative zinc finger/helix-turn-helix protein, YgiT family</fullName>
    </submittedName>
</protein>
<dbReference type="AlphaFoldDB" id="W9VRB9"/>
<dbReference type="InterPro" id="IPR010982">
    <property type="entry name" value="Lambda_DNA-bd_dom_sf"/>
</dbReference>
<keyword evidence="4" id="KW-1185">Reference proteome</keyword>
<dbReference type="Pfam" id="PF01381">
    <property type="entry name" value="HTH_3"/>
    <property type="match status" value="1"/>
</dbReference>
<proteinExistence type="predicted"/>
<sequence>MYHYKACGLNNIHLANGYTVTDTAHGTGVAIHDIDGLHRVIAKSLVSKEGLLTGREFRFLRVELDLSQKALGGLMDKTDQAIAKWEKGEQKIHVLADKALRDLYMESINEEPIAGLLSKLANLDRQIHELEIDLEETDQGWQPTQKCA</sequence>
<feature type="coiled-coil region" evidence="1">
    <location>
        <begin position="113"/>
        <end position="140"/>
    </location>
</feature>
<dbReference type="PROSITE" id="PS50943">
    <property type="entry name" value="HTH_CROC1"/>
    <property type="match status" value="1"/>
</dbReference>